<dbReference type="EMBL" id="RSEC01000039">
    <property type="protein sequence ID" value="RSD17935.1"/>
    <property type="molecule type" value="Genomic_DNA"/>
</dbReference>
<dbReference type="OrthoDB" id="3636918at2"/>
<organism evidence="5 6">
    <name type="scientific">Amycolatopsis eburnea</name>
    <dbReference type="NCBI Taxonomy" id="2267691"/>
    <lineage>
        <taxon>Bacteria</taxon>
        <taxon>Bacillati</taxon>
        <taxon>Actinomycetota</taxon>
        <taxon>Actinomycetes</taxon>
        <taxon>Pseudonocardiales</taxon>
        <taxon>Pseudonocardiaceae</taxon>
        <taxon>Amycolatopsis</taxon>
    </lineage>
</organism>
<dbReference type="RefSeq" id="WP_125310287.1">
    <property type="nucleotide sequence ID" value="NZ_RSEC01000039.1"/>
</dbReference>
<dbReference type="PANTHER" id="PTHR37042:SF4">
    <property type="entry name" value="OUTER MEMBRANE PROTEIN RV1973"/>
    <property type="match status" value="1"/>
</dbReference>
<name>A0A427TA01_9PSEU</name>
<feature type="signal peptide" evidence="4">
    <location>
        <begin position="1"/>
        <end position="18"/>
    </location>
</feature>
<evidence type="ECO:0000256" key="1">
    <source>
        <dbReference type="ARBA" id="ARBA00004370"/>
    </source>
</evidence>
<evidence type="ECO:0000256" key="3">
    <source>
        <dbReference type="SAM" id="MobiDB-lite"/>
    </source>
</evidence>
<dbReference type="GO" id="GO:0016020">
    <property type="term" value="C:membrane"/>
    <property type="evidence" value="ECO:0007669"/>
    <property type="project" value="UniProtKB-SubCell"/>
</dbReference>
<proteinExistence type="predicted"/>
<evidence type="ECO:0000256" key="4">
    <source>
        <dbReference type="SAM" id="SignalP"/>
    </source>
</evidence>
<evidence type="ECO:0000313" key="6">
    <source>
        <dbReference type="Proteomes" id="UP000267081"/>
    </source>
</evidence>
<dbReference type="PROSITE" id="PS51257">
    <property type="entry name" value="PROKAR_LIPOPROTEIN"/>
    <property type="match status" value="1"/>
</dbReference>
<keyword evidence="6" id="KW-1185">Reference proteome</keyword>
<evidence type="ECO:0000313" key="5">
    <source>
        <dbReference type="EMBL" id="RSD17935.1"/>
    </source>
</evidence>
<feature type="region of interest" description="Disordered" evidence="3">
    <location>
        <begin position="150"/>
        <end position="169"/>
    </location>
</feature>
<dbReference type="Proteomes" id="UP000267081">
    <property type="component" value="Unassembled WGS sequence"/>
</dbReference>
<protein>
    <submittedName>
        <fullName evidence="5">Uncharacterized protein</fullName>
    </submittedName>
</protein>
<sequence length="291" mass="29618">MKRVLLALVLTTSACSSAVSGTATPLTGNLAVVNAPGTAAALAAVKTAAEAVFSYDSANPAAFDQAVAANVTGAAKAQLTALFEQIRKNPQPVRLSTTVARAAAVELTGGKVRELAVLEQVNGTTKGLATVAFTALEEGGRWRLSDIAVNPAQPSPAAHPDDGSLPGLRDAALAGARTAAGALFTTDSGDPEGSYARAEAVAAEPLLSDYRAKKATYVDAIRRSGTKVALGPDPMAGVVSLTGGRATVVFFTTLKVTAATGTTDRPFTTELDLVREGPTWKTTAVRPITTA</sequence>
<accession>A0A427TA01</accession>
<comment type="subcellular location">
    <subcellularLocation>
        <location evidence="1">Membrane</location>
    </subcellularLocation>
</comment>
<feature type="chain" id="PRO_5039509266" evidence="4">
    <location>
        <begin position="19"/>
        <end position="291"/>
    </location>
</feature>
<evidence type="ECO:0000256" key="2">
    <source>
        <dbReference type="ARBA" id="ARBA00023136"/>
    </source>
</evidence>
<comment type="caution">
    <text evidence="5">The sequence shown here is derived from an EMBL/GenBank/DDBJ whole genome shotgun (WGS) entry which is preliminary data.</text>
</comment>
<reference evidence="5 6" key="1">
    <citation type="submission" date="2018-12" db="EMBL/GenBank/DDBJ databases">
        <title>Amycolatopsis eburnea sp. nov. actinomycete associate with arbuscular mycorrhiza fungal spore.</title>
        <authorList>
            <person name="Lumyong S."/>
            <person name="Chaiya L."/>
        </authorList>
    </citation>
    <scope>NUCLEOTIDE SEQUENCE [LARGE SCALE GENOMIC DNA]</scope>
    <source>
        <strain evidence="5 6">GLM-1</strain>
    </source>
</reference>
<keyword evidence="2" id="KW-0472">Membrane</keyword>
<keyword evidence="4" id="KW-0732">Signal</keyword>
<dbReference type="AlphaFoldDB" id="A0A427TA01"/>
<dbReference type="PANTHER" id="PTHR37042">
    <property type="entry name" value="OUTER MEMBRANE PROTEIN RV1973"/>
    <property type="match status" value="1"/>
</dbReference>
<gene>
    <name evidence="5" type="ORF">EIY87_19800</name>
</gene>